<dbReference type="EMBL" id="NMUJ01000043">
    <property type="protein sequence ID" value="OYV02879.1"/>
    <property type="molecule type" value="Genomic_DNA"/>
</dbReference>
<reference evidence="2" key="1">
    <citation type="submission" date="2017-07" db="EMBL/GenBank/DDBJ databases">
        <title>Novel pathways for hydrocarbon cycling and metabolic interdependencies in hydrothermal sediment communities.</title>
        <authorList>
            <person name="Dombrowski N."/>
            <person name="Seitz K."/>
            <person name="Teske A."/>
            <person name="Baker B."/>
        </authorList>
    </citation>
    <scope>NUCLEOTIDE SEQUENCE [LARGE SCALE GENOMIC DNA]</scope>
</reference>
<dbReference type="Proteomes" id="UP000216312">
    <property type="component" value="Unassembled WGS sequence"/>
</dbReference>
<comment type="caution">
    <text evidence="1">The sequence shown here is derived from an EMBL/GenBank/DDBJ whole genome shotgun (WGS) entry which is preliminary data.</text>
</comment>
<dbReference type="Pfam" id="PF04246">
    <property type="entry name" value="RseC_MucC"/>
    <property type="match status" value="1"/>
</dbReference>
<gene>
    <name evidence="1" type="ORF">CGW93_03445</name>
</gene>
<protein>
    <submittedName>
        <fullName evidence="1">Uncharacterized protein</fullName>
    </submittedName>
</protein>
<evidence type="ECO:0000313" key="2">
    <source>
        <dbReference type="Proteomes" id="UP000216312"/>
    </source>
</evidence>
<proteinExistence type="predicted"/>
<dbReference type="AlphaFoldDB" id="A0A257LTS9"/>
<organism evidence="1 2">
    <name type="scientific">candidate division WOR-3 bacterium 4484_18</name>
    <dbReference type="NCBI Taxonomy" id="2020626"/>
    <lineage>
        <taxon>Bacteria</taxon>
        <taxon>Bacteria division WOR-3</taxon>
    </lineage>
</organism>
<evidence type="ECO:0000313" key="1">
    <source>
        <dbReference type="EMBL" id="OYV02879.1"/>
    </source>
</evidence>
<sequence>MHYVVSMCRHHVGYFHSPGFSHDAKNMLNRGKVVSVEGTTARVELRLTSCERCPLHGLCQPNANKMVIEVKDTVGVNKGDTVLVEVDPKGTWLASLFLSV</sequence>
<accession>A0A257LTS9</accession>
<name>A0A257LTS9_UNCW3</name>